<organism evidence="11 12">
    <name type="scientific">Propionimicrobium lymphophilum ACS-093-V-SCH5</name>
    <dbReference type="NCBI Taxonomy" id="883161"/>
    <lineage>
        <taxon>Bacteria</taxon>
        <taxon>Bacillati</taxon>
        <taxon>Actinomycetota</taxon>
        <taxon>Actinomycetes</taxon>
        <taxon>Propionibacteriales</taxon>
        <taxon>Propionibacteriaceae</taxon>
        <taxon>Propionimicrobium</taxon>
    </lineage>
</organism>
<evidence type="ECO:0000256" key="2">
    <source>
        <dbReference type="ARBA" id="ARBA00022475"/>
    </source>
</evidence>
<dbReference type="STRING" id="883161.HMPREF9306_00103"/>
<dbReference type="InterPro" id="IPR027417">
    <property type="entry name" value="P-loop_NTPase"/>
</dbReference>
<dbReference type="GO" id="GO:0015418">
    <property type="term" value="F:ABC-type quaternary ammonium compound transporting activity"/>
    <property type="evidence" value="ECO:0007669"/>
    <property type="project" value="UniProtKB-EC"/>
</dbReference>
<dbReference type="InterPro" id="IPR003439">
    <property type="entry name" value="ABC_transporter-like_ATP-bd"/>
</dbReference>
<dbReference type="PATRIC" id="fig|883161.3.peg.104"/>
<dbReference type="AlphaFoldDB" id="S2W2R5"/>
<evidence type="ECO:0000256" key="5">
    <source>
        <dbReference type="ARBA" id="ARBA00022840"/>
    </source>
</evidence>
<evidence type="ECO:0000256" key="9">
    <source>
        <dbReference type="ARBA" id="ARBA00066388"/>
    </source>
</evidence>
<dbReference type="HOGENOM" id="CLU_000604_1_1_11"/>
<keyword evidence="7" id="KW-0406">Ion transport</keyword>
<dbReference type="GO" id="GO:0005524">
    <property type="term" value="F:ATP binding"/>
    <property type="evidence" value="ECO:0007669"/>
    <property type="project" value="UniProtKB-KW"/>
</dbReference>
<keyword evidence="5" id="KW-0067">ATP-binding</keyword>
<sequence>MSGLDISQAVVKYGEKIAVDRVSISVAPGEVVALLGPSGSGKSSLLRAVLGLEPIADGAISWDGVDLSRVPTHKRGFGLMFQEGQLFGYQNVAGNVAYGLRAAGVDAQTREKRVAELLDLVGLSGYADRQITQLSGGEAQRVALARSLAPKPKLLGLDEPLSALDRSLRERLSGDLREILTASKTAALYVTHDQDEAFAVADRIAVLIGGRLLALGTPAQVWTNPGTRQVAEFLGYGAFLKPSDIRDWGLADSLDYFGQLIACAPGAFQLADGGMRVKVCAVNVRRGDIRVQVMLPDGQLVDALTPLSRQAEALQVGAQVTLSFDLSKTAPVTP</sequence>
<dbReference type="PROSITE" id="PS00211">
    <property type="entry name" value="ABC_TRANSPORTER_1"/>
    <property type="match status" value="1"/>
</dbReference>
<keyword evidence="8" id="KW-0472">Membrane</keyword>
<evidence type="ECO:0000256" key="3">
    <source>
        <dbReference type="ARBA" id="ARBA00022496"/>
    </source>
</evidence>
<evidence type="ECO:0000313" key="12">
    <source>
        <dbReference type="Proteomes" id="UP000014417"/>
    </source>
</evidence>
<dbReference type="InterPro" id="IPR015853">
    <property type="entry name" value="ABC_transpr_FbpC"/>
</dbReference>
<keyword evidence="6" id="KW-0408">Iron</keyword>
<dbReference type="InterPro" id="IPR017871">
    <property type="entry name" value="ABC_transporter-like_CS"/>
</dbReference>
<dbReference type="Pfam" id="PF00005">
    <property type="entry name" value="ABC_tran"/>
    <property type="match status" value="1"/>
</dbReference>
<dbReference type="FunFam" id="3.40.50.300:FF:000425">
    <property type="entry name" value="Probable ABC transporter, ATP-binding subunit"/>
    <property type="match status" value="1"/>
</dbReference>
<protein>
    <recommendedName>
        <fullName evidence="9">ABC-type quaternary amine transporter</fullName>
        <ecNumber evidence="9">7.6.2.9</ecNumber>
    </recommendedName>
</protein>
<proteinExistence type="predicted"/>
<gene>
    <name evidence="11" type="ORF">HMPREF9306_00103</name>
</gene>
<dbReference type="InterPro" id="IPR003593">
    <property type="entry name" value="AAA+_ATPase"/>
</dbReference>
<evidence type="ECO:0000256" key="8">
    <source>
        <dbReference type="ARBA" id="ARBA00023136"/>
    </source>
</evidence>
<evidence type="ECO:0000256" key="1">
    <source>
        <dbReference type="ARBA" id="ARBA00022448"/>
    </source>
</evidence>
<keyword evidence="2" id="KW-1003">Cell membrane</keyword>
<dbReference type="PROSITE" id="PS50893">
    <property type="entry name" value="ABC_TRANSPORTER_2"/>
    <property type="match status" value="1"/>
</dbReference>
<keyword evidence="4" id="KW-0547">Nucleotide-binding</keyword>
<dbReference type="GO" id="GO:0015408">
    <property type="term" value="F:ABC-type ferric iron transporter activity"/>
    <property type="evidence" value="ECO:0007669"/>
    <property type="project" value="InterPro"/>
</dbReference>
<dbReference type="PANTHER" id="PTHR42781:SF8">
    <property type="entry name" value="BICARBONATE TRANSPORT ATP-BINDING PROTEIN CMPC"/>
    <property type="match status" value="1"/>
</dbReference>
<dbReference type="RefSeq" id="WP_016454964.1">
    <property type="nucleotide sequence ID" value="NZ_KE150269.1"/>
</dbReference>
<dbReference type="InterPro" id="IPR050093">
    <property type="entry name" value="ABC_SmlMolc_Importer"/>
</dbReference>
<comment type="caution">
    <text evidence="11">The sequence shown here is derived from an EMBL/GenBank/DDBJ whole genome shotgun (WGS) entry which is preliminary data.</text>
</comment>
<keyword evidence="12" id="KW-1185">Reference proteome</keyword>
<dbReference type="CDD" id="cd03259">
    <property type="entry name" value="ABC_Carb_Solutes_like"/>
    <property type="match status" value="1"/>
</dbReference>
<keyword evidence="3" id="KW-0410">Iron transport</keyword>
<evidence type="ECO:0000256" key="4">
    <source>
        <dbReference type="ARBA" id="ARBA00022741"/>
    </source>
</evidence>
<dbReference type="GO" id="GO:0016887">
    <property type="term" value="F:ATP hydrolysis activity"/>
    <property type="evidence" value="ECO:0007669"/>
    <property type="project" value="InterPro"/>
</dbReference>
<dbReference type="EMBL" id="AGZR01000001">
    <property type="protein sequence ID" value="EPD34068.1"/>
    <property type="molecule type" value="Genomic_DNA"/>
</dbReference>
<dbReference type="Proteomes" id="UP000014417">
    <property type="component" value="Unassembled WGS sequence"/>
</dbReference>
<evidence type="ECO:0000256" key="7">
    <source>
        <dbReference type="ARBA" id="ARBA00023065"/>
    </source>
</evidence>
<dbReference type="Gene3D" id="3.40.50.300">
    <property type="entry name" value="P-loop containing nucleotide triphosphate hydrolases"/>
    <property type="match status" value="1"/>
</dbReference>
<dbReference type="SUPFAM" id="SSF52540">
    <property type="entry name" value="P-loop containing nucleoside triphosphate hydrolases"/>
    <property type="match status" value="1"/>
</dbReference>
<dbReference type="EC" id="7.6.2.9" evidence="9"/>
<accession>S2W2R5</accession>
<reference evidence="11 12" key="1">
    <citation type="submission" date="2013-04" db="EMBL/GenBank/DDBJ databases">
        <title>The Genome Sequence of Propionimicrobium lymphophilum ACS-093-V-SCH5.</title>
        <authorList>
            <consortium name="The Broad Institute Genomics Platform"/>
            <person name="Earl A."/>
            <person name="Ward D."/>
            <person name="Feldgarden M."/>
            <person name="Gevers D."/>
            <person name="Saerens B."/>
            <person name="Vaneechoutte M."/>
            <person name="Walker B."/>
            <person name="Young S."/>
            <person name="Zeng Q."/>
            <person name="Gargeya S."/>
            <person name="Fitzgerald M."/>
            <person name="Haas B."/>
            <person name="Abouelleil A."/>
            <person name="Allen A.W."/>
            <person name="Alvarado L."/>
            <person name="Arachchi H.M."/>
            <person name="Berlin A.M."/>
            <person name="Chapman S.B."/>
            <person name="Gainer-Dewar J."/>
            <person name="Goldberg J."/>
            <person name="Griggs A."/>
            <person name="Gujja S."/>
            <person name="Hansen M."/>
            <person name="Howarth C."/>
            <person name="Imamovic A."/>
            <person name="Ireland A."/>
            <person name="Larimer J."/>
            <person name="McCowan C."/>
            <person name="Murphy C."/>
            <person name="Pearson M."/>
            <person name="Poon T.W."/>
            <person name="Priest M."/>
            <person name="Roberts A."/>
            <person name="Saif S."/>
            <person name="Shea T."/>
            <person name="Sisk P."/>
            <person name="Sykes S."/>
            <person name="Wortman J."/>
            <person name="Nusbaum C."/>
            <person name="Birren B."/>
        </authorList>
    </citation>
    <scope>NUCLEOTIDE SEQUENCE [LARGE SCALE GENOMIC DNA]</scope>
    <source>
        <strain evidence="11 12">ACS-093-V-SCH5</strain>
    </source>
</reference>
<dbReference type="SMART" id="SM00382">
    <property type="entry name" value="AAA"/>
    <property type="match status" value="1"/>
</dbReference>
<evidence type="ECO:0000313" key="11">
    <source>
        <dbReference type="EMBL" id="EPD34068.1"/>
    </source>
</evidence>
<dbReference type="GO" id="GO:0016020">
    <property type="term" value="C:membrane"/>
    <property type="evidence" value="ECO:0007669"/>
    <property type="project" value="InterPro"/>
</dbReference>
<dbReference type="PANTHER" id="PTHR42781">
    <property type="entry name" value="SPERMIDINE/PUTRESCINE IMPORT ATP-BINDING PROTEIN POTA"/>
    <property type="match status" value="1"/>
</dbReference>
<feature type="domain" description="ABC transporter" evidence="10">
    <location>
        <begin position="1"/>
        <end position="234"/>
    </location>
</feature>
<keyword evidence="1" id="KW-0813">Transport</keyword>
<name>S2W2R5_9ACTN</name>
<evidence type="ECO:0000259" key="10">
    <source>
        <dbReference type="PROSITE" id="PS50893"/>
    </source>
</evidence>
<evidence type="ECO:0000256" key="6">
    <source>
        <dbReference type="ARBA" id="ARBA00023004"/>
    </source>
</evidence>